<dbReference type="Proteomes" id="UP001062846">
    <property type="component" value="Chromosome 2"/>
</dbReference>
<proteinExistence type="predicted"/>
<reference evidence="1" key="1">
    <citation type="submission" date="2022-02" db="EMBL/GenBank/DDBJ databases">
        <title>Plant Genome Project.</title>
        <authorList>
            <person name="Zhang R.-G."/>
        </authorList>
    </citation>
    <scope>NUCLEOTIDE SEQUENCE</scope>
    <source>
        <strain evidence="1">AT1</strain>
    </source>
</reference>
<comment type="caution">
    <text evidence="1">The sequence shown here is derived from an EMBL/GenBank/DDBJ whole genome shotgun (WGS) entry which is preliminary data.</text>
</comment>
<evidence type="ECO:0000313" key="2">
    <source>
        <dbReference type="Proteomes" id="UP001062846"/>
    </source>
</evidence>
<accession>A0ACC0PTW9</accession>
<sequence>MAVAGRAAAALSVSGYARGEDAVAELHEGGGRIRRERLGEKGFNLLRWRQHFLGIASDYTTTMSRLCVKNLPKNVNEKRLREFFSQKGEVTDTKIMRTKDGNSRQFGFIGYRTEGEAEEAVKYFNNSYLDTSRVVCEIARKVGDPNIPRPWSRYSLQKQENLDEGKKVDSKSGGLGSPIGGKKNSKKGKVDDDPQLQEFLQVMQPRVKSKLWGNDSLTTHVHEQNKKSGDQNTQQKGKETGASVLAQLDDNEKSEPGSLDSQGAEKSSNLAFDEVISDMDYLKSRVKKEWSDSEKSDDEDNSDNSGKDGGKSKLLKMRREHQDIQKVDLKVRRNALEIEASEEEVEEGFSEDPEHEVVDTKKDVLETGRLFVRNLPYTATEDELEEHFRKLGNVSQVHLVIDKDTKRSKGIAYVLYTLPESAARALDELDNSIFQGRLLHVMPAKQKHNSEKQESNAFANESLKTFKQKKQKERKSLEASGNTQAWNSLFMCSDTDFALSNYERSGYRFLVRYKSESFMTMIVDDCGVLDEEPVAPLPPMPRTFSEPDVVENIAREFGISKSDVLDREADDLPVRIALGETKVIAETKKALVNAGVNIASLEELAIGKPDGVKRSDHVILVKNLPYGCSEDELDKMFRKFGSLDKIILPRTRTLALVVFLEPSEARAAFNAKAYKCFKGTPLYLEWAPGDILSQNSKILENTNNAVVVGEHQAKRVLLEQHVEGIVDADVDPDRIESRSLYVKNLNFKTSDASLGKHFSELMKEGKVLSARVKKHSINGKNVSMGYGFLEFDCVETAVTVCKDLQGTVLDGHALSLQLCHAKNDGKVLKNVDKSLSSTKLMVRNVAFEATEKDLRQLFSPFGEIKRIRLPRRIGHHGGFAFVEFGTKQEADNAVQALSSTHLYGRHLVLERAKERESLEDLRAKTAAQFSDRQDGMSSTKISKKRKHMAVLDESNVKFRRIAD</sequence>
<evidence type="ECO:0000313" key="1">
    <source>
        <dbReference type="EMBL" id="KAI8568594.1"/>
    </source>
</evidence>
<keyword evidence="2" id="KW-1185">Reference proteome</keyword>
<organism evidence="1 2">
    <name type="scientific">Rhododendron molle</name>
    <name type="common">Chinese azalea</name>
    <name type="synonym">Azalea mollis</name>
    <dbReference type="NCBI Taxonomy" id="49168"/>
    <lineage>
        <taxon>Eukaryota</taxon>
        <taxon>Viridiplantae</taxon>
        <taxon>Streptophyta</taxon>
        <taxon>Embryophyta</taxon>
        <taxon>Tracheophyta</taxon>
        <taxon>Spermatophyta</taxon>
        <taxon>Magnoliopsida</taxon>
        <taxon>eudicotyledons</taxon>
        <taxon>Gunneridae</taxon>
        <taxon>Pentapetalae</taxon>
        <taxon>asterids</taxon>
        <taxon>Ericales</taxon>
        <taxon>Ericaceae</taxon>
        <taxon>Ericoideae</taxon>
        <taxon>Rhodoreae</taxon>
        <taxon>Rhododendron</taxon>
    </lineage>
</organism>
<gene>
    <name evidence="1" type="ORF">RHMOL_Rhmol02G0213000</name>
</gene>
<dbReference type="EMBL" id="CM046389">
    <property type="protein sequence ID" value="KAI8568594.1"/>
    <property type="molecule type" value="Genomic_DNA"/>
</dbReference>
<protein>
    <submittedName>
        <fullName evidence="1">Uncharacterized protein</fullName>
    </submittedName>
</protein>
<name>A0ACC0PTW9_RHOML</name>